<gene>
    <name evidence="1" type="ORF">HNQ59_002403</name>
</gene>
<organism evidence="1 2">
    <name type="scientific">Chitinivorax tropicus</name>
    <dbReference type="NCBI Taxonomy" id="714531"/>
    <lineage>
        <taxon>Bacteria</taxon>
        <taxon>Pseudomonadati</taxon>
        <taxon>Pseudomonadota</taxon>
        <taxon>Betaproteobacteria</taxon>
        <taxon>Chitinivorax</taxon>
    </lineage>
</organism>
<proteinExistence type="predicted"/>
<reference evidence="1 2" key="1">
    <citation type="submission" date="2020-08" db="EMBL/GenBank/DDBJ databases">
        <title>Genomic Encyclopedia of Type Strains, Phase IV (KMG-IV): sequencing the most valuable type-strain genomes for metagenomic binning, comparative biology and taxonomic classification.</title>
        <authorList>
            <person name="Goeker M."/>
        </authorList>
    </citation>
    <scope>NUCLEOTIDE SEQUENCE [LARGE SCALE GENOMIC DNA]</scope>
    <source>
        <strain evidence="1 2">DSM 27165</strain>
    </source>
</reference>
<evidence type="ECO:0000313" key="1">
    <source>
        <dbReference type="EMBL" id="MBB5019105.1"/>
    </source>
</evidence>
<dbReference type="AlphaFoldDB" id="A0A840MNR0"/>
<sequence>MLFSDLNPREFYGRDYLLHQIIPPVNNYIKYDRGMIRSTLKSQPFFLPFSRKFSVFAETFYQSLYNVFVEAGVTIDEDTGSNILPNSEIYSRTHHLNSRERDFNLRNFVFAFITKDEKTAGFRFDNEGFSFPLDALIALGFSLCEPARGPGGYALGLALYATEESTAKPFKSGYVDIPICYSKEATSELLIMTLELAKFFRVCFDYEGCADY</sequence>
<accession>A0A840MNR0</accession>
<dbReference type="EMBL" id="JACHHY010000014">
    <property type="protein sequence ID" value="MBB5019105.1"/>
    <property type="molecule type" value="Genomic_DNA"/>
</dbReference>
<name>A0A840MNR0_9PROT</name>
<dbReference type="Proteomes" id="UP000575898">
    <property type="component" value="Unassembled WGS sequence"/>
</dbReference>
<dbReference type="RefSeq" id="WP_184039403.1">
    <property type="nucleotide sequence ID" value="NZ_JACHHY010000014.1"/>
</dbReference>
<comment type="caution">
    <text evidence="1">The sequence shown here is derived from an EMBL/GenBank/DDBJ whole genome shotgun (WGS) entry which is preliminary data.</text>
</comment>
<protein>
    <submittedName>
        <fullName evidence="1">Uncharacterized protein</fullName>
    </submittedName>
</protein>
<keyword evidence="2" id="KW-1185">Reference proteome</keyword>
<evidence type="ECO:0000313" key="2">
    <source>
        <dbReference type="Proteomes" id="UP000575898"/>
    </source>
</evidence>